<keyword evidence="1" id="KW-0378">Hydrolase</keyword>
<comment type="caution">
    <text evidence="1">The sequence shown here is derived from an EMBL/GenBank/DDBJ whole genome shotgun (WGS) entry which is preliminary data.</text>
</comment>
<accession>A0A1V8NRV7</accession>
<evidence type="ECO:0000313" key="1">
    <source>
        <dbReference type="EMBL" id="OQM39150.1"/>
    </source>
</evidence>
<reference evidence="1 2" key="1">
    <citation type="submission" date="2017-03" db="EMBL/GenBank/DDBJ databases">
        <authorList>
            <person name="Afonso C.L."/>
            <person name="Miller P.J."/>
            <person name="Scott M.A."/>
            <person name="Spackman E."/>
            <person name="Goraichik I."/>
            <person name="Dimitrov K.M."/>
            <person name="Suarez D.L."/>
            <person name="Swayne D.E."/>
        </authorList>
    </citation>
    <scope>NUCLEOTIDE SEQUENCE [LARGE SCALE GENOMIC DNA]</scope>
    <source>
        <strain evidence="1 2">ATCC 51113</strain>
    </source>
</reference>
<name>A0A1V8NRV7_CITBR</name>
<evidence type="ECO:0000313" key="2">
    <source>
        <dbReference type="Proteomes" id="UP000192573"/>
    </source>
</evidence>
<dbReference type="EMBL" id="NAEW01000032">
    <property type="protein sequence ID" value="OQM39150.1"/>
    <property type="molecule type" value="Genomic_DNA"/>
</dbReference>
<sequence>MRYDNVKPCPFCGCPSVTVKDIAGYFRVKCDGCEARSGYEGSKASALIRWNRRSTDTAPKS</sequence>
<proteinExistence type="predicted"/>
<dbReference type="GO" id="GO:0004519">
    <property type="term" value="F:endonuclease activity"/>
    <property type="evidence" value="ECO:0007669"/>
    <property type="project" value="UniProtKB-KW"/>
</dbReference>
<dbReference type="AlphaFoldDB" id="A0A1V8NRV7"/>
<dbReference type="Pfam" id="PF14354">
    <property type="entry name" value="Lar_restr_allev"/>
    <property type="match status" value="1"/>
</dbReference>
<dbReference type="InterPro" id="IPR019908">
    <property type="entry name" value="Toxin_RalR"/>
</dbReference>
<dbReference type="NCBIfam" id="TIGR03655">
    <property type="entry name" value="anti_R_Lar"/>
    <property type="match status" value="1"/>
</dbReference>
<keyword evidence="1" id="KW-0540">Nuclease</keyword>
<dbReference type="RefSeq" id="WP_080861074.1">
    <property type="nucleotide sequence ID" value="NZ_CP077405.1"/>
</dbReference>
<protein>
    <submittedName>
        <fullName evidence="1">Restriction endonuclease</fullName>
    </submittedName>
</protein>
<gene>
    <name evidence="1" type="primary">lar</name>
    <name evidence="1" type="ORF">BZK42_26525</name>
</gene>
<organism evidence="1 2">
    <name type="scientific">Citrobacter braakii</name>
    <dbReference type="NCBI Taxonomy" id="57706"/>
    <lineage>
        <taxon>Bacteria</taxon>
        <taxon>Pseudomonadati</taxon>
        <taxon>Pseudomonadota</taxon>
        <taxon>Gammaproteobacteria</taxon>
        <taxon>Enterobacterales</taxon>
        <taxon>Enterobacteriaceae</taxon>
        <taxon>Citrobacter</taxon>
        <taxon>Citrobacter freundii complex</taxon>
    </lineage>
</organism>
<dbReference type="Proteomes" id="UP000192573">
    <property type="component" value="Unassembled WGS sequence"/>
</dbReference>
<keyword evidence="1" id="KW-0255">Endonuclease</keyword>